<dbReference type="PROSITE" id="PS51450">
    <property type="entry name" value="LRR"/>
    <property type="match status" value="2"/>
</dbReference>
<reference evidence="5" key="1">
    <citation type="submission" date="2020-04" db="EMBL/GenBank/DDBJ databases">
        <authorList>
            <person name="Alioto T."/>
            <person name="Alioto T."/>
            <person name="Gomez Garrido J."/>
        </authorList>
    </citation>
    <scope>NUCLEOTIDE SEQUENCE</scope>
    <source>
        <strain evidence="5">A484AB</strain>
    </source>
</reference>
<evidence type="ECO:0000313" key="5">
    <source>
        <dbReference type="EMBL" id="CAB4026523.1"/>
    </source>
</evidence>
<comment type="similarity">
    <text evidence="3">Belongs to the ANP32 family.</text>
</comment>
<dbReference type="GO" id="GO:0042393">
    <property type="term" value="F:histone binding"/>
    <property type="evidence" value="ECO:0007669"/>
    <property type="project" value="TreeGrafter"/>
</dbReference>
<comment type="caution">
    <text evidence="5">The sequence shown here is derived from an EMBL/GenBank/DDBJ whole genome shotgun (WGS) entry which is preliminary data.</text>
</comment>
<dbReference type="InterPro" id="IPR045081">
    <property type="entry name" value="AN32"/>
</dbReference>
<dbReference type="SMART" id="SM00365">
    <property type="entry name" value="LRR_SD22"/>
    <property type="match status" value="4"/>
</dbReference>
<evidence type="ECO:0000256" key="1">
    <source>
        <dbReference type="ARBA" id="ARBA00022614"/>
    </source>
</evidence>
<dbReference type="PANTHER" id="PTHR11375:SF0">
    <property type="entry name" value="ACIDIC LEUCINE-RICH NUCLEAR PHOSPHOPROTEIN 32 FAMILY MEMBER A"/>
    <property type="match status" value="1"/>
</dbReference>
<keyword evidence="6" id="KW-1185">Reference proteome</keyword>
<organism evidence="5 6">
    <name type="scientific">Paramuricea clavata</name>
    <name type="common">Red gorgonian</name>
    <name type="synonym">Violescent sea-whip</name>
    <dbReference type="NCBI Taxonomy" id="317549"/>
    <lineage>
        <taxon>Eukaryota</taxon>
        <taxon>Metazoa</taxon>
        <taxon>Cnidaria</taxon>
        <taxon>Anthozoa</taxon>
        <taxon>Octocorallia</taxon>
        <taxon>Malacalcyonacea</taxon>
        <taxon>Plexauridae</taxon>
        <taxon>Paramuricea</taxon>
    </lineage>
</organism>
<dbReference type="EMBL" id="CACRXK020014245">
    <property type="protein sequence ID" value="CAB4026523.1"/>
    <property type="molecule type" value="Genomic_DNA"/>
</dbReference>
<dbReference type="SUPFAM" id="SSF52058">
    <property type="entry name" value="L domain-like"/>
    <property type="match status" value="1"/>
</dbReference>
<dbReference type="OrthoDB" id="2160613at2759"/>
<keyword evidence="2" id="KW-0677">Repeat</keyword>
<sequence>MSFSMEQRIQAESRGFKPNEVLELNLDNCRTTGQVEGLTESFINLDYLSLNNAGLTSLKNFPKLPNLRRLELSDNRISSGLHHLQGFQKLTHLNLSGNKIKDLETLKPLAELANLKSLDLYNCEVTNVENYRSEVFKLCSSLKYLDGYDKFDKEADETDSSADDDDDDEGSDGGDDDDVGEDDDEDGLDDDLDDEENEVDDNEDDDDDNEDEDDDDDDDDDDDADDETGLEYLQRKDLQDEEDDGDDFEPLEDGEEDDDEDDDDDADEGAANPAADAGVD</sequence>
<keyword evidence="1" id="KW-0433">Leucine-rich repeat</keyword>
<proteinExistence type="inferred from homology"/>
<dbReference type="GO" id="GO:0042981">
    <property type="term" value="P:regulation of apoptotic process"/>
    <property type="evidence" value="ECO:0007669"/>
    <property type="project" value="TreeGrafter"/>
</dbReference>
<dbReference type="InterPro" id="IPR032675">
    <property type="entry name" value="LRR_dom_sf"/>
</dbReference>
<feature type="region of interest" description="Disordered" evidence="4">
    <location>
        <begin position="154"/>
        <end position="280"/>
    </location>
</feature>
<dbReference type="Gene3D" id="3.80.10.10">
    <property type="entry name" value="Ribonuclease Inhibitor"/>
    <property type="match status" value="1"/>
</dbReference>
<feature type="compositionally biased region" description="Low complexity" evidence="4">
    <location>
        <begin position="269"/>
        <end position="280"/>
    </location>
</feature>
<dbReference type="Proteomes" id="UP001152795">
    <property type="component" value="Unassembled WGS sequence"/>
</dbReference>
<evidence type="ECO:0000256" key="4">
    <source>
        <dbReference type="SAM" id="MobiDB-lite"/>
    </source>
</evidence>
<dbReference type="GO" id="GO:0005634">
    <property type="term" value="C:nucleus"/>
    <property type="evidence" value="ECO:0007669"/>
    <property type="project" value="TreeGrafter"/>
</dbReference>
<dbReference type="FunFam" id="3.80.10.10:FF:000131">
    <property type="entry name" value="acidic leucine-rich nuclear phosphoprotein 32-related protein-like"/>
    <property type="match status" value="1"/>
</dbReference>
<protein>
    <submittedName>
        <fullName evidence="5">Acidic leucine-rich nuclear phospho 32 family member B-like isoform X1</fullName>
    </submittedName>
</protein>
<evidence type="ECO:0000256" key="2">
    <source>
        <dbReference type="ARBA" id="ARBA00022737"/>
    </source>
</evidence>
<dbReference type="InterPro" id="IPR001611">
    <property type="entry name" value="Leu-rich_rpt"/>
</dbReference>
<dbReference type="Pfam" id="PF14580">
    <property type="entry name" value="LRR_9"/>
    <property type="match status" value="1"/>
</dbReference>
<accession>A0A6S7KEA1</accession>
<dbReference type="AlphaFoldDB" id="A0A6S7KEA1"/>
<feature type="compositionally biased region" description="Acidic residues" evidence="4">
    <location>
        <begin position="154"/>
        <end position="229"/>
    </location>
</feature>
<name>A0A6S7KEA1_PARCT</name>
<dbReference type="PANTHER" id="PTHR11375">
    <property type="entry name" value="ACIDIC LEUCINE-RICH NUCLEAR PHOSPHOPROTEIN 32"/>
    <property type="match status" value="1"/>
</dbReference>
<gene>
    <name evidence="5" type="ORF">PACLA_8A043481</name>
</gene>
<evidence type="ECO:0000313" key="6">
    <source>
        <dbReference type="Proteomes" id="UP001152795"/>
    </source>
</evidence>
<feature type="compositionally biased region" description="Acidic residues" evidence="4">
    <location>
        <begin position="239"/>
        <end position="268"/>
    </location>
</feature>
<evidence type="ECO:0000256" key="3">
    <source>
        <dbReference type="ARBA" id="ARBA00025777"/>
    </source>
</evidence>